<keyword evidence="2" id="KW-1185">Reference proteome</keyword>
<accession>I7ZJ35</accession>
<evidence type="ECO:0000313" key="2">
    <source>
        <dbReference type="Proteomes" id="UP000003704"/>
    </source>
</evidence>
<dbReference type="EMBL" id="AKGD01000001">
    <property type="protein sequence ID" value="EIT71929.1"/>
    <property type="molecule type" value="Genomic_DNA"/>
</dbReference>
<proteinExistence type="predicted"/>
<dbReference type="Proteomes" id="UP000003704">
    <property type="component" value="Unassembled WGS sequence"/>
</dbReference>
<organism evidence="1 2">
    <name type="scientific">Hydrocarboniphaga effusa AP103</name>
    <dbReference type="NCBI Taxonomy" id="1172194"/>
    <lineage>
        <taxon>Bacteria</taxon>
        <taxon>Pseudomonadati</taxon>
        <taxon>Pseudomonadota</taxon>
        <taxon>Gammaproteobacteria</taxon>
        <taxon>Nevskiales</taxon>
        <taxon>Nevskiaceae</taxon>
        <taxon>Hydrocarboniphaga</taxon>
    </lineage>
</organism>
<sequence length="67" mass="7486">MFHVISSDLYFWFDVPQAWHLLEDSGGNLRARFGVKALINENSGLAIGAETSGRSVALPFETRCCQR</sequence>
<name>I7ZJ35_9GAMM</name>
<comment type="caution">
    <text evidence="1">The sequence shown here is derived from an EMBL/GenBank/DDBJ whole genome shotgun (WGS) entry which is preliminary data.</text>
</comment>
<dbReference type="AlphaFoldDB" id="I7ZJ35"/>
<reference evidence="1 2" key="1">
    <citation type="journal article" date="2012" name="J. Bacteriol.">
        <title>Genome Sequence of n-Alkane-Degrading Hydrocarboniphaga effusa Strain AP103T (ATCC BAA-332T).</title>
        <authorList>
            <person name="Chang H.K."/>
            <person name="Zylstra G.J."/>
            <person name="Chae J.C."/>
        </authorList>
    </citation>
    <scope>NUCLEOTIDE SEQUENCE [LARGE SCALE GENOMIC DNA]</scope>
    <source>
        <strain evidence="1 2">AP103</strain>
    </source>
</reference>
<gene>
    <name evidence="1" type="ORF">WQQ_20660</name>
</gene>
<protein>
    <submittedName>
        <fullName evidence="1">Uncharacterized protein</fullName>
    </submittedName>
</protein>
<dbReference type="STRING" id="1172194.WQQ_20660"/>
<evidence type="ECO:0000313" key="1">
    <source>
        <dbReference type="EMBL" id="EIT71929.1"/>
    </source>
</evidence>